<gene>
    <name evidence="4" type="primary">Aste57867_22891</name>
    <name evidence="3" type="ORF">As57867_022820</name>
    <name evidence="4" type="ORF">ASTE57867_22891</name>
</gene>
<feature type="region of interest" description="Disordered" evidence="1">
    <location>
        <begin position="453"/>
        <end position="474"/>
    </location>
</feature>
<accession>A0A485LMB7</accession>
<dbReference type="OrthoDB" id="2021138at2759"/>
<dbReference type="Pfam" id="PF00027">
    <property type="entry name" value="cNMP_binding"/>
    <property type="match status" value="1"/>
</dbReference>
<evidence type="ECO:0000313" key="5">
    <source>
        <dbReference type="Proteomes" id="UP000332933"/>
    </source>
</evidence>
<reference evidence="4 5" key="1">
    <citation type="submission" date="2019-03" db="EMBL/GenBank/DDBJ databases">
        <authorList>
            <person name="Gaulin E."/>
            <person name="Dumas B."/>
        </authorList>
    </citation>
    <scope>NUCLEOTIDE SEQUENCE [LARGE SCALE GENOMIC DNA]</scope>
    <source>
        <strain evidence="4">CBS 568.67</strain>
    </source>
</reference>
<dbReference type="InterPro" id="IPR018488">
    <property type="entry name" value="cNMP-bd_CS"/>
</dbReference>
<dbReference type="InterPro" id="IPR000595">
    <property type="entry name" value="cNMP-bd_dom"/>
</dbReference>
<reference evidence="3" key="2">
    <citation type="submission" date="2019-06" db="EMBL/GenBank/DDBJ databases">
        <title>Genomics analysis of Aphanomyces spp. identifies a new class of oomycete effector associated with host adaptation.</title>
        <authorList>
            <person name="Gaulin E."/>
        </authorList>
    </citation>
    <scope>NUCLEOTIDE SEQUENCE</scope>
    <source>
        <strain evidence="3">CBS 578.67</strain>
    </source>
</reference>
<dbReference type="CDD" id="cd00038">
    <property type="entry name" value="CAP_ED"/>
    <property type="match status" value="2"/>
</dbReference>
<dbReference type="EMBL" id="VJMH01007216">
    <property type="protein sequence ID" value="KAF0685189.1"/>
    <property type="molecule type" value="Genomic_DNA"/>
</dbReference>
<dbReference type="InterPro" id="IPR018490">
    <property type="entry name" value="cNMP-bd_dom_sf"/>
</dbReference>
<feature type="domain" description="Cyclic nucleotide-binding" evidence="2">
    <location>
        <begin position="242"/>
        <end position="289"/>
    </location>
</feature>
<feature type="domain" description="Cyclic nucleotide-binding" evidence="2">
    <location>
        <begin position="120"/>
        <end position="238"/>
    </location>
</feature>
<organism evidence="4 5">
    <name type="scientific">Aphanomyces stellatus</name>
    <dbReference type="NCBI Taxonomy" id="120398"/>
    <lineage>
        <taxon>Eukaryota</taxon>
        <taxon>Sar</taxon>
        <taxon>Stramenopiles</taxon>
        <taxon>Oomycota</taxon>
        <taxon>Saprolegniomycetes</taxon>
        <taxon>Saprolegniales</taxon>
        <taxon>Verrucalvaceae</taxon>
        <taxon>Aphanomyces</taxon>
    </lineage>
</organism>
<evidence type="ECO:0000313" key="3">
    <source>
        <dbReference type="EMBL" id="KAF0685189.1"/>
    </source>
</evidence>
<evidence type="ECO:0000256" key="1">
    <source>
        <dbReference type="SAM" id="MobiDB-lite"/>
    </source>
</evidence>
<dbReference type="PANTHER" id="PTHR23011">
    <property type="entry name" value="CYCLIC NUCLEOTIDE-BINDING DOMAIN CONTAINING PROTEIN"/>
    <property type="match status" value="1"/>
</dbReference>
<sequence length="516" mass="57886">MTNDKQQRRSSSRGSVHVVPVMDEITEPLMMDTIAHTLPNNAEASPIFPPVESSLLVVVVDEVVAQWLTERKDFQTFFPRFSSRSLSEDEKLRMAAQKEPEKRNGIDIQLLSKWLLNVPSLKALNVVQASEIAKRMRWASYSAGDFVFRKGEIGDACYIIVNGEVDIVLNKERVGTLTKGMNFGEVALEQEDARRTADIQVTDEGPADLLVIRGEDYQKNVYRYQSKRRKKLTKWLRSEVSIFRDFSDNKLRYFESVSVDLFLHPGNCVYMEGEEVGALYIIKSGSISLEKNVLFETKHRRPASVNTWVVQSHKTQIQVPSFLVEPAGCFGMEYFVKLPTRMHTAVVKTDAHLVVINKIDCASTVHSFSVKAIDKLCERYRTIWNATLQSTAAQVKAYNKAQKSSRGYCPENHAPITMIQKHPTSLEPHTNMQFPSLQRTPWTAPNGTVAKAQDRCYPAPKPSVKARLGRSASTPVLSNPSVITHFSVVAASTNNSNANNGATESPKKELPQLIAN</sequence>
<dbReference type="PROSITE" id="PS00889">
    <property type="entry name" value="CNMP_BINDING_2"/>
    <property type="match status" value="1"/>
</dbReference>
<dbReference type="Proteomes" id="UP000332933">
    <property type="component" value="Unassembled WGS sequence"/>
</dbReference>
<dbReference type="InterPro" id="IPR014710">
    <property type="entry name" value="RmlC-like_jellyroll"/>
</dbReference>
<dbReference type="AlphaFoldDB" id="A0A485LMB7"/>
<dbReference type="SUPFAM" id="SSF51206">
    <property type="entry name" value="cAMP-binding domain-like"/>
    <property type="match status" value="2"/>
</dbReference>
<keyword evidence="5" id="KW-1185">Reference proteome</keyword>
<dbReference type="Gene3D" id="2.60.120.10">
    <property type="entry name" value="Jelly Rolls"/>
    <property type="match status" value="2"/>
</dbReference>
<evidence type="ECO:0000259" key="2">
    <source>
        <dbReference type="PROSITE" id="PS50042"/>
    </source>
</evidence>
<proteinExistence type="predicted"/>
<dbReference type="PANTHER" id="PTHR23011:SF28">
    <property type="entry name" value="CYCLIC NUCLEOTIDE-BINDING DOMAIN CONTAINING PROTEIN"/>
    <property type="match status" value="1"/>
</dbReference>
<protein>
    <submittedName>
        <fullName evidence="4">Aste57867_22891 protein</fullName>
    </submittedName>
</protein>
<name>A0A485LMB7_9STRA</name>
<dbReference type="SMART" id="SM00100">
    <property type="entry name" value="cNMP"/>
    <property type="match status" value="1"/>
</dbReference>
<evidence type="ECO:0000313" key="4">
    <source>
        <dbReference type="EMBL" id="VFT99541.1"/>
    </source>
</evidence>
<dbReference type="PROSITE" id="PS50042">
    <property type="entry name" value="CNMP_BINDING_3"/>
    <property type="match status" value="2"/>
</dbReference>
<dbReference type="EMBL" id="CAADRA010007242">
    <property type="protein sequence ID" value="VFT99541.1"/>
    <property type="molecule type" value="Genomic_DNA"/>
</dbReference>
<feature type="compositionally biased region" description="Low complexity" evidence="1">
    <location>
        <begin position="494"/>
        <end position="504"/>
    </location>
</feature>
<feature type="region of interest" description="Disordered" evidence="1">
    <location>
        <begin position="494"/>
        <end position="516"/>
    </location>
</feature>